<dbReference type="EMBL" id="METM01000008">
    <property type="protein sequence ID" value="OGB90469.1"/>
    <property type="molecule type" value="Genomic_DNA"/>
</dbReference>
<dbReference type="PANTHER" id="PTHR43413">
    <property type="entry name" value="TRANSCRIPTIONAL REGULATOR, ASNC FAMILY"/>
    <property type="match status" value="1"/>
</dbReference>
<dbReference type="PANTHER" id="PTHR43413:SF1">
    <property type="entry name" value="SIROHEME DECARBOXYLASE NIRL SUBUNIT"/>
    <property type="match status" value="1"/>
</dbReference>
<dbReference type="Gene3D" id="3.30.70.3460">
    <property type="match status" value="1"/>
</dbReference>
<comment type="caution">
    <text evidence="2">The sequence shown here is derived from an EMBL/GenBank/DDBJ whole genome shotgun (WGS) entry which is preliminary data.</text>
</comment>
<reference evidence="2 3" key="1">
    <citation type="journal article" date="2016" name="Nat. Commun.">
        <title>Thousands of microbial genomes shed light on interconnected biogeochemical processes in an aquifer system.</title>
        <authorList>
            <person name="Anantharaman K."/>
            <person name="Brown C.T."/>
            <person name="Hug L.A."/>
            <person name="Sharon I."/>
            <person name="Castelle C.J."/>
            <person name="Probst A.J."/>
            <person name="Thomas B.C."/>
            <person name="Singh A."/>
            <person name="Wilkins M.J."/>
            <person name="Karaoz U."/>
            <person name="Brodie E.L."/>
            <person name="Williams K.H."/>
            <person name="Hubbard S.S."/>
            <person name="Banfield J.F."/>
        </authorList>
    </citation>
    <scope>NUCLEOTIDE SEQUENCE [LARGE SCALE GENOMIC DNA]</scope>
</reference>
<evidence type="ECO:0000259" key="1">
    <source>
        <dbReference type="Pfam" id="PF17805"/>
    </source>
</evidence>
<sequence>MIDKQLIRELQADLPVEPRPFKAGLIEKIRELQQTGVIRKFGAILKHQKAGFAANAMVVFNVPDESVGVIGEKIAGFKEVSHCYERPRFPGFNYNLYAMTHGKTSEELESSVRRIADAVGINDYQMLWSKKEYKKASPKYF</sequence>
<gene>
    <name evidence="2" type="ORF">A2625_00785</name>
</gene>
<proteinExistence type="predicted"/>
<dbReference type="AlphaFoldDB" id="A0A1F4Q3N8"/>
<organism evidence="2 3">
    <name type="scientific">candidate division WOR-1 bacterium RIFCSPHIGHO2_01_FULL_53_15</name>
    <dbReference type="NCBI Taxonomy" id="1802564"/>
    <lineage>
        <taxon>Bacteria</taxon>
        <taxon>Bacillati</taxon>
        <taxon>Saganbacteria</taxon>
    </lineage>
</organism>
<accession>A0A1F4Q3N8</accession>
<protein>
    <recommendedName>
        <fullName evidence="1">Siroheme decarboxylase AsnC-like ligand binding domain-containing protein</fullName>
    </recommendedName>
</protein>
<dbReference type="Proteomes" id="UP000178724">
    <property type="component" value="Unassembled WGS sequence"/>
</dbReference>
<evidence type="ECO:0000313" key="3">
    <source>
        <dbReference type="Proteomes" id="UP000178724"/>
    </source>
</evidence>
<evidence type="ECO:0000313" key="2">
    <source>
        <dbReference type="EMBL" id="OGB90469.1"/>
    </source>
</evidence>
<dbReference type="Pfam" id="PF17805">
    <property type="entry name" value="AsnC_trans_reg2"/>
    <property type="match status" value="1"/>
</dbReference>
<name>A0A1F4Q3N8_UNCSA</name>
<dbReference type="InterPro" id="IPR050684">
    <property type="entry name" value="HTH-Siroheme_Decarb"/>
</dbReference>
<dbReference type="InterPro" id="IPR040523">
    <property type="entry name" value="AsnC_trans_reg2"/>
</dbReference>
<feature type="domain" description="Siroheme decarboxylase AsnC-like ligand binding" evidence="1">
    <location>
        <begin position="49"/>
        <end position="134"/>
    </location>
</feature>